<dbReference type="Proteomes" id="UP000008493">
    <property type="component" value="Unassembled WGS sequence"/>
</dbReference>
<dbReference type="RefSeq" id="XP_007328719.1">
    <property type="nucleotide sequence ID" value="XM_007328657.1"/>
</dbReference>
<dbReference type="KEGG" id="abp:AGABI1DRAFT106027"/>
<dbReference type="EMBL" id="JH971388">
    <property type="protein sequence ID" value="EKM81266.1"/>
    <property type="molecule type" value="Genomic_DNA"/>
</dbReference>
<reference evidence="2" key="1">
    <citation type="journal article" date="2012" name="Proc. Natl. Acad. Sci. U.S.A.">
        <title>Genome sequence of the button mushroom Agaricus bisporus reveals mechanisms governing adaptation to a humic-rich ecological niche.</title>
        <authorList>
            <person name="Morin E."/>
            <person name="Kohler A."/>
            <person name="Baker A.R."/>
            <person name="Foulongne-Oriol M."/>
            <person name="Lombard V."/>
            <person name="Nagy L.G."/>
            <person name="Ohm R.A."/>
            <person name="Patyshakuliyeva A."/>
            <person name="Brun A."/>
            <person name="Aerts A.L."/>
            <person name="Bailey A.M."/>
            <person name="Billette C."/>
            <person name="Coutinho P.M."/>
            <person name="Deakin G."/>
            <person name="Doddapaneni H."/>
            <person name="Floudas D."/>
            <person name="Grimwood J."/>
            <person name="Hilden K."/>
            <person name="Kuees U."/>
            <person name="LaButti K.M."/>
            <person name="Lapidus A."/>
            <person name="Lindquist E.A."/>
            <person name="Lucas S.M."/>
            <person name="Murat C."/>
            <person name="Riley R.W."/>
            <person name="Salamov A.A."/>
            <person name="Schmutz J."/>
            <person name="Subramanian V."/>
            <person name="Woesten H.A.B."/>
            <person name="Xu J."/>
            <person name="Eastwood D.C."/>
            <person name="Foster G.D."/>
            <person name="Sonnenberg A.S."/>
            <person name="Cullen D."/>
            <person name="de Vries R.P."/>
            <person name="Lundell T."/>
            <person name="Hibbett D.S."/>
            <person name="Henrissat B."/>
            <person name="Burton K.S."/>
            <person name="Kerrigan R.W."/>
            <person name="Challen M.P."/>
            <person name="Grigoriev I.V."/>
            <person name="Martin F."/>
        </authorList>
    </citation>
    <scope>NUCLEOTIDE SEQUENCE [LARGE SCALE GENOMIC DNA]</scope>
    <source>
        <strain evidence="2">JB137-S8 / ATCC MYA-4627 / FGSC 10392</strain>
    </source>
</reference>
<dbReference type="GeneID" id="18822222"/>
<protein>
    <recommendedName>
        <fullName evidence="3">BTB domain-containing protein</fullName>
    </recommendedName>
</protein>
<organism evidence="1 2">
    <name type="scientific">Agaricus bisporus var. burnettii (strain JB137-S8 / ATCC MYA-4627 / FGSC 10392)</name>
    <name type="common">White button mushroom</name>
    <dbReference type="NCBI Taxonomy" id="597362"/>
    <lineage>
        <taxon>Eukaryota</taxon>
        <taxon>Fungi</taxon>
        <taxon>Dikarya</taxon>
        <taxon>Basidiomycota</taxon>
        <taxon>Agaricomycotina</taxon>
        <taxon>Agaricomycetes</taxon>
        <taxon>Agaricomycetidae</taxon>
        <taxon>Agaricales</taxon>
        <taxon>Agaricineae</taxon>
        <taxon>Agaricaceae</taxon>
        <taxon>Agaricus</taxon>
    </lineage>
</organism>
<proteinExistence type="predicted"/>
<evidence type="ECO:0008006" key="3">
    <source>
        <dbReference type="Google" id="ProtNLM"/>
    </source>
</evidence>
<dbReference type="HOGENOM" id="CLU_834102_0_0_1"/>
<dbReference type="AlphaFoldDB" id="K5X0E2"/>
<gene>
    <name evidence="1" type="ORF">AGABI1DRAFT_106027</name>
</gene>
<name>K5X0E2_AGABU</name>
<evidence type="ECO:0000313" key="1">
    <source>
        <dbReference type="EMBL" id="EKM81266.1"/>
    </source>
</evidence>
<keyword evidence="2" id="KW-1185">Reference proteome</keyword>
<dbReference type="STRING" id="597362.K5X0E2"/>
<dbReference type="InParanoid" id="K5X0E2"/>
<evidence type="ECO:0000313" key="2">
    <source>
        <dbReference type="Proteomes" id="UP000008493"/>
    </source>
</evidence>
<sequence>MNVLNQDPVSSLVIEHDSIHHQEEYFGYFGIPGGDFYISARNTLLRACSFFLARDSDYWRAVIETLYSSDNALGSSVSRPFYLDEDPDEVAQFLFLPYNPRFDLFDKTPDEWGVIFRLADQWGAPGIRDFAISKIQSTSMDMVDKVRVYLKYNAPREFYYPLMETLAYHDELPEDLLLIFVGETSMEDIPEGFDIPQVPPPSLNESNVLPIPPAAISTEPTVSEDNTYFTQISENEDDSPSPISSAPDISPAEQDVIKTLGENGKSEDVPEEEGVAKDFRSSRDDFYDRWVIVDGNQNEDPSLSHPSVRRPLMLHDFIIPYCLFVSIISAFIA</sequence>
<dbReference type="OrthoDB" id="2593747at2759"/>
<accession>K5X0E2</accession>